<keyword evidence="2" id="KW-1185">Reference proteome</keyword>
<accession>A0A1A9ZL59</accession>
<organism evidence="1 2">
    <name type="scientific">Glossina pallidipes</name>
    <name type="common">Tsetse fly</name>
    <dbReference type="NCBI Taxonomy" id="7398"/>
    <lineage>
        <taxon>Eukaryota</taxon>
        <taxon>Metazoa</taxon>
        <taxon>Ecdysozoa</taxon>
        <taxon>Arthropoda</taxon>
        <taxon>Hexapoda</taxon>
        <taxon>Insecta</taxon>
        <taxon>Pterygota</taxon>
        <taxon>Neoptera</taxon>
        <taxon>Endopterygota</taxon>
        <taxon>Diptera</taxon>
        <taxon>Brachycera</taxon>
        <taxon>Muscomorpha</taxon>
        <taxon>Hippoboscoidea</taxon>
        <taxon>Glossinidae</taxon>
        <taxon>Glossina</taxon>
    </lineage>
</organism>
<dbReference type="EnsemblMetazoa" id="GPAI018082-RA">
    <property type="protein sequence ID" value="GPAI018082-PA"/>
    <property type="gene ID" value="GPAI018082"/>
</dbReference>
<reference evidence="1" key="2">
    <citation type="submission" date="2020-05" db="UniProtKB">
        <authorList>
            <consortium name="EnsemblMetazoa"/>
        </authorList>
    </citation>
    <scope>IDENTIFICATION</scope>
    <source>
        <strain evidence="1">IAEA</strain>
    </source>
</reference>
<name>A0A1A9ZL59_GLOPL</name>
<protein>
    <submittedName>
        <fullName evidence="1">Uncharacterized protein</fullName>
    </submittedName>
</protein>
<evidence type="ECO:0000313" key="2">
    <source>
        <dbReference type="Proteomes" id="UP000092445"/>
    </source>
</evidence>
<sequence>MVALCMLLAKTPTLKHSSGHITPLRAMVPLGTRSRQSKESNGPSPVALGPLGTPINCIKSGRFHIFAENVSNI</sequence>
<evidence type="ECO:0000313" key="1">
    <source>
        <dbReference type="EnsemblMetazoa" id="GPAI018082-PA"/>
    </source>
</evidence>
<dbReference type="Proteomes" id="UP000092445">
    <property type="component" value="Unassembled WGS sequence"/>
</dbReference>
<reference evidence="2" key="1">
    <citation type="submission" date="2014-03" db="EMBL/GenBank/DDBJ databases">
        <authorList>
            <person name="Aksoy S."/>
            <person name="Warren W."/>
            <person name="Wilson R.K."/>
        </authorList>
    </citation>
    <scope>NUCLEOTIDE SEQUENCE [LARGE SCALE GENOMIC DNA]</scope>
    <source>
        <strain evidence="2">IAEA</strain>
    </source>
</reference>
<dbReference type="AlphaFoldDB" id="A0A1A9ZL59"/>
<proteinExistence type="predicted"/>
<dbReference type="VEuPathDB" id="VectorBase:GPAI018082"/>